<sequence>MSDEKTKKFILKKRWEGIVCFMTFDGLYNAKVDDFIKQPADGILYDLNRDIATTLTIMPEKRWINDLAVAVTITALKKRIDELEGDEDVVYTGSENKSKGAIEMSILAEQIEVGSERPTEVVKQMSELDNAITKLGSTLDGLEPKLEKVVKTSTTTDEDKMEPQEALCSLASDIRSFRYRIESMSARVRDTLSRLEL</sequence>
<organism evidence="1">
    <name type="scientific">marine sediment metagenome</name>
    <dbReference type="NCBI Taxonomy" id="412755"/>
    <lineage>
        <taxon>unclassified sequences</taxon>
        <taxon>metagenomes</taxon>
        <taxon>ecological metagenomes</taxon>
    </lineage>
</organism>
<protein>
    <submittedName>
        <fullName evidence="1">Uncharacterized protein</fullName>
    </submittedName>
</protein>
<comment type="caution">
    <text evidence="1">The sequence shown here is derived from an EMBL/GenBank/DDBJ whole genome shotgun (WGS) entry which is preliminary data.</text>
</comment>
<proteinExistence type="predicted"/>
<reference evidence="1" key="1">
    <citation type="journal article" date="2015" name="Nature">
        <title>Complex archaea that bridge the gap between prokaryotes and eukaryotes.</title>
        <authorList>
            <person name="Spang A."/>
            <person name="Saw J.H."/>
            <person name="Jorgensen S.L."/>
            <person name="Zaremba-Niedzwiedzka K."/>
            <person name="Martijn J."/>
            <person name="Lind A.E."/>
            <person name="van Eijk R."/>
            <person name="Schleper C."/>
            <person name="Guy L."/>
            <person name="Ettema T.J."/>
        </authorList>
    </citation>
    <scope>NUCLEOTIDE SEQUENCE</scope>
</reference>
<accession>A0A0F9FWF9</accession>
<name>A0A0F9FWF9_9ZZZZ</name>
<dbReference type="EMBL" id="LAZR01030827">
    <property type="protein sequence ID" value="KKL55477.1"/>
    <property type="molecule type" value="Genomic_DNA"/>
</dbReference>
<gene>
    <name evidence="1" type="ORF">LCGC14_2254990</name>
</gene>
<dbReference type="AlphaFoldDB" id="A0A0F9FWF9"/>
<evidence type="ECO:0000313" key="1">
    <source>
        <dbReference type="EMBL" id="KKL55477.1"/>
    </source>
</evidence>